<keyword evidence="5 6" id="KW-0472">Membrane</keyword>
<reference evidence="8" key="1">
    <citation type="submission" date="2015-12" db="EMBL/GenBank/DDBJ databases">
        <authorList>
            <person name="Lima A."/>
            <person name="Farahani Zayas N."/>
            <person name="Castro Da Silva M.A."/>
            <person name="Cabral A."/>
            <person name="Pessatti M.L."/>
        </authorList>
    </citation>
    <scope>NUCLEOTIDE SEQUENCE [LARGE SCALE GENOMIC DNA]</scope>
    <source>
        <strain evidence="8">LAMA 842</strain>
    </source>
</reference>
<feature type="binding site" evidence="6">
    <location>
        <position position="330"/>
    </location>
    <ligand>
        <name>Zn(2+)</name>
        <dbReference type="ChEBI" id="CHEBI:29105"/>
    </ligand>
</feature>
<dbReference type="PANTHER" id="PTHR38344:SF1">
    <property type="entry name" value="INORGANIC CARBON TRANSPORTER SUBUNIT DABA-RELATED"/>
    <property type="match status" value="1"/>
</dbReference>
<comment type="caution">
    <text evidence="7">The sequence shown here is derived from an EMBL/GenBank/DDBJ whole genome shotgun (WGS) entry which is preliminary data.</text>
</comment>
<comment type="function">
    <text evidence="6">Part of an energy-coupled inorganic carbon pump.</text>
</comment>
<keyword evidence="1 6" id="KW-0813">Transport</keyword>
<keyword evidence="2 6" id="KW-1003">Cell membrane</keyword>
<comment type="similarity">
    <text evidence="6">Belongs to the inorganic carbon transporter (TC 9.A.2) DabA family.</text>
</comment>
<dbReference type="GO" id="GO:0005886">
    <property type="term" value="C:plasma membrane"/>
    <property type="evidence" value="ECO:0007669"/>
    <property type="project" value="UniProtKB-SubCell"/>
</dbReference>
<protein>
    <recommendedName>
        <fullName evidence="6">Probable inorganic carbon transporter subunit DabA</fullName>
    </recommendedName>
</protein>
<evidence type="ECO:0000256" key="3">
    <source>
        <dbReference type="ARBA" id="ARBA00022723"/>
    </source>
</evidence>
<organism evidence="7 8">
    <name type="scientific">Marinobacter excellens LAMA 842</name>
    <dbReference type="NCBI Taxonomy" id="1306954"/>
    <lineage>
        <taxon>Bacteria</taxon>
        <taxon>Pseudomonadati</taxon>
        <taxon>Pseudomonadota</taxon>
        <taxon>Gammaproteobacteria</taxon>
        <taxon>Pseudomonadales</taxon>
        <taxon>Marinobacteraceae</taxon>
        <taxon>Marinobacter</taxon>
    </lineage>
</organism>
<evidence type="ECO:0000256" key="1">
    <source>
        <dbReference type="ARBA" id="ARBA00022448"/>
    </source>
</evidence>
<keyword evidence="7" id="KW-0812">Transmembrane</keyword>
<sequence length="797" mass="88238">MNSTLRVPDVDQNQAVDQVAMACERIAPSWPLDRWIAVNPWWGHRHQGIEEAAIELVSRRGQGMLMAPEFYLEAWHGGRIREGDLIAAARAQGVDRPTQLLLEQLSRLRPRDVKPGLALSHVKPSSDGDVLSQTMQFLGLLCGRYFDHRQGQWLTNTKGTDLYRYWLSMAGPRGLASKALAAQLPDDWQSAADFLAQALPYTPDQFTAAGHSLLLHLPGWASWCRGEDWRASLDGQPSHLCHQLATVLLACEWMAASALPADERAKWQQAVSGGQLARHAHGDDALMWVWHRAYEMAWQRKFRDCLRCPEEQPEELASRIPEVQAAFCIDVRSEVLRRHLESASAKIDTLGVAGFFGLPVMHQKLGPSDDEARLPGLLAPAYRYVDTLGSLSADLERNKRLDGREQVRETVRHAKYGSLSTFTLVETTGLAWAWKLVRDGLHKNRKTRVATPEGRLFHRYGGDPLSDPERVNLAEGLLRSMSLTGNFAPLLVFVGHGAHTDNNPNQAGLACGACGGKNGDVNASIAAQLLNDRSVRVGLAERGIVLPESTLVVAAEHCTVTDQVRLLGGTAIPASHQRIASELLQCFESASVATRRERAGTLGLNGHSDEGLLKELNKRTQNWAEVRPEWGLANNAAMIIAPRHRSRSINLAGRCFLHEYRPELDDTGSVLSALMSAPMVVANWINLQYFGSVTQPSLYGAGNKLLHSVVGGNIGVVEGNGTDLRIGLPWQSVHDGERLRHEPIRLTVVIDAPAERIEQVLQAQDDVRALVENRWLWLWRMDDSGLEQYSEGRWVAA</sequence>
<keyword evidence="4 6" id="KW-0862">Zinc</keyword>
<dbReference type="Proteomes" id="UP000070282">
    <property type="component" value="Unassembled WGS sequence"/>
</dbReference>
<evidence type="ECO:0000256" key="6">
    <source>
        <dbReference type="HAMAP-Rule" id="MF_01871"/>
    </source>
</evidence>
<comment type="cofactor">
    <cofactor evidence="6">
        <name>Zn(2+)</name>
        <dbReference type="ChEBI" id="CHEBI:29105"/>
    </cofactor>
</comment>
<dbReference type="AlphaFoldDB" id="A0A137S3B2"/>
<evidence type="ECO:0000256" key="2">
    <source>
        <dbReference type="ARBA" id="ARBA00022475"/>
    </source>
</evidence>
<dbReference type="InterPro" id="IPR018752">
    <property type="entry name" value="DabA"/>
</dbReference>
<evidence type="ECO:0000313" key="8">
    <source>
        <dbReference type="Proteomes" id="UP000070282"/>
    </source>
</evidence>
<dbReference type="PATRIC" id="fig|1306954.6.peg.2174"/>
<gene>
    <name evidence="6" type="primary">dabA</name>
    <name evidence="7" type="ORF">J122_3605</name>
</gene>
<evidence type="ECO:0000256" key="5">
    <source>
        <dbReference type="ARBA" id="ARBA00023136"/>
    </source>
</evidence>
<dbReference type="HAMAP" id="MF_01871">
    <property type="entry name" value="DabA"/>
    <property type="match status" value="1"/>
</dbReference>
<accession>A0A137S3B2</accession>
<dbReference type="Pfam" id="PF10070">
    <property type="entry name" value="DabA"/>
    <property type="match status" value="1"/>
</dbReference>
<proteinExistence type="inferred from homology"/>
<name>A0A137S3B2_9GAMM</name>
<keyword evidence="7" id="KW-0830">Ubiquinone</keyword>
<evidence type="ECO:0000256" key="4">
    <source>
        <dbReference type="ARBA" id="ARBA00022833"/>
    </source>
</evidence>
<feature type="binding site" evidence="6">
    <location>
        <position position="496"/>
    </location>
    <ligand>
        <name>Zn(2+)</name>
        <dbReference type="ChEBI" id="CHEBI:29105"/>
    </ligand>
</feature>
<dbReference type="RefSeq" id="WP_061333388.1">
    <property type="nucleotide sequence ID" value="NZ_LOCO01000027.1"/>
</dbReference>
<comment type="subcellular location">
    <subcellularLocation>
        <location evidence="6">Cell membrane</location>
        <topology evidence="6">Peripheral membrane protein</topology>
    </subcellularLocation>
</comment>
<dbReference type="EMBL" id="LOCO01000027">
    <property type="protein sequence ID" value="KXO06922.1"/>
    <property type="molecule type" value="Genomic_DNA"/>
</dbReference>
<comment type="subunit">
    <text evidence="6">Forms a complex with DabB.</text>
</comment>
<dbReference type="GO" id="GO:0008270">
    <property type="term" value="F:zinc ion binding"/>
    <property type="evidence" value="ECO:0007669"/>
    <property type="project" value="UniProtKB-UniRule"/>
</dbReference>
<dbReference type="PANTHER" id="PTHR38344">
    <property type="entry name" value="UPF0753 PROTEIN AQ_863"/>
    <property type="match status" value="1"/>
</dbReference>
<evidence type="ECO:0000313" key="7">
    <source>
        <dbReference type="EMBL" id="KXO06922.1"/>
    </source>
</evidence>
<feature type="binding site" evidence="6">
    <location>
        <position position="511"/>
    </location>
    <ligand>
        <name>Zn(2+)</name>
        <dbReference type="ChEBI" id="CHEBI:29105"/>
    </ligand>
</feature>
<feature type="binding site" evidence="6">
    <location>
        <position position="328"/>
    </location>
    <ligand>
        <name>Zn(2+)</name>
        <dbReference type="ChEBI" id="CHEBI:29105"/>
    </ligand>
</feature>
<keyword evidence="3 6" id="KW-0479">Metal-binding</keyword>
<keyword evidence="8" id="KW-1185">Reference proteome</keyword>